<dbReference type="Gene3D" id="1.20.1440.40">
    <property type="entry name" value="YqcC-like"/>
    <property type="match status" value="1"/>
</dbReference>
<dbReference type="InterPro" id="IPR023376">
    <property type="entry name" value="YqcC-like_dom"/>
</dbReference>
<sequence>MTRQTALTTILDDLQAELEKQGLWSAHPPAPSAFESQTPFFADTMDFSEWLQWVFVARFRAMMDANAPLPGSCDVAPMAEEALKEMEQDVSEIISLLKAFDEHF</sequence>
<dbReference type="OrthoDB" id="8794567at2"/>
<dbReference type="SUPFAM" id="SSF158452">
    <property type="entry name" value="YqcC-like"/>
    <property type="match status" value="1"/>
</dbReference>
<reference evidence="2 3" key="1">
    <citation type="submission" date="2012-09" db="EMBL/GenBank/DDBJ databases">
        <title>Genome Sequence of alkane-degrading Bacterium Alcanivorax sp. 19-m-6.</title>
        <authorList>
            <person name="Lai Q."/>
            <person name="Shao Z."/>
        </authorList>
    </citation>
    <scope>NUCLEOTIDE SEQUENCE [LARGE SCALE GENOMIC DNA]</scope>
    <source>
        <strain evidence="2 3">19-m-6</strain>
    </source>
</reference>
<dbReference type="STRING" id="1177154.Y5S_03169"/>
<comment type="caution">
    <text evidence="2">The sequence shown here is derived from an EMBL/GenBank/DDBJ whole genome shotgun (WGS) entry which is preliminary data.</text>
</comment>
<dbReference type="PIRSF" id="PIRSF006257">
    <property type="entry name" value="UCP006257"/>
    <property type="match status" value="1"/>
</dbReference>
<evidence type="ECO:0000313" key="2">
    <source>
        <dbReference type="EMBL" id="KGD63533.1"/>
    </source>
</evidence>
<dbReference type="GO" id="GO:0044010">
    <property type="term" value="P:single-species biofilm formation"/>
    <property type="evidence" value="ECO:0007669"/>
    <property type="project" value="TreeGrafter"/>
</dbReference>
<dbReference type="EMBL" id="ARXV01000016">
    <property type="protein sequence ID" value="KGD63533.1"/>
    <property type="molecule type" value="Genomic_DNA"/>
</dbReference>
<dbReference type="eggNOG" id="COG3098">
    <property type="taxonomic scope" value="Bacteria"/>
</dbReference>
<dbReference type="Pfam" id="PF04287">
    <property type="entry name" value="DUF446"/>
    <property type="match status" value="1"/>
</dbReference>
<feature type="domain" description="YqcC-like" evidence="1">
    <location>
        <begin position="8"/>
        <end position="102"/>
    </location>
</feature>
<dbReference type="PANTHER" id="PTHR39586">
    <property type="entry name" value="CYTOPLASMIC PROTEIN-RELATED"/>
    <property type="match status" value="1"/>
</dbReference>
<evidence type="ECO:0000313" key="3">
    <source>
        <dbReference type="Proteomes" id="UP000029444"/>
    </source>
</evidence>
<name>A0A095TM60_9GAMM</name>
<dbReference type="PATRIC" id="fig|1177154.3.peg.3211"/>
<gene>
    <name evidence="2" type="ORF">Y5S_03169</name>
</gene>
<accession>A0A095TM60</accession>
<dbReference type="InterPro" id="IPR007384">
    <property type="entry name" value="UCP006257"/>
</dbReference>
<proteinExistence type="predicted"/>
<dbReference type="RefSeq" id="WP_035234449.1">
    <property type="nucleotide sequence ID" value="NZ_ARXV01000016.1"/>
</dbReference>
<dbReference type="AlphaFoldDB" id="A0A095TM60"/>
<dbReference type="PANTHER" id="PTHR39586:SF1">
    <property type="entry name" value="CYTOPLASMIC PROTEIN"/>
    <property type="match status" value="1"/>
</dbReference>
<evidence type="ECO:0000259" key="1">
    <source>
        <dbReference type="Pfam" id="PF04287"/>
    </source>
</evidence>
<dbReference type="Proteomes" id="UP000029444">
    <property type="component" value="Unassembled WGS sequence"/>
</dbReference>
<dbReference type="InterPro" id="IPR036814">
    <property type="entry name" value="YqcC-like_sf"/>
</dbReference>
<organism evidence="2 3">
    <name type="scientific">Alcanivorax nanhaiticus</name>
    <dbReference type="NCBI Taxonomy" id="1177154"/>
    <lineage>
        <taxon>Bacteria</taxon>
        <taxon>Pseudomonadati</taxon>
        <taxon>Pseudomonadota</taxon>
        <taxon>Gammaproteobacteria</taxon>
        <taxon>Oceanospirillales</taxon>
        <taxon>Alcanivoracaceae</taxon>
        <taxon>Alcanivorax</taxon>
    </lineage>
</organism>
<keyword evidence="3" id="KW-1185">Reference proteome</keyword>
<protein>
    <recommendedName>
        <fullName evidence="1">YqcC-like domain-containing protein</fullName>
    </recommendedName>
</protein>